<gene>
    <name evidence="7" type="ORF">BOA8489_02616</name>
</gene>
<dbReference type="GO" id="GO:0009055">
    <property type="term" value="F:electron transfer activity"/>
    <property type="evidence" value="ECO:0007669"/>
    <property type="project" value="InterPro"/>
</dbReference>
<keyword evidence="8" id="KW-1185">Reference proteome</keyword>
<feature type="chain" id="PRO_5012534159" description="Cytochrome c domain-containing protein" evidence="5">
    <location>
        <begin position="23"/>
        <end position="132"/>
    </location>
</feature>
<dbReference type="InterPro" id="IPR036909">
    <property type="entry name" value="Cyt_c-like_dom_sf"/>
</dbReference>
<evidence type="ECO:0000256" key="4">
    <source>
        <dbReference type="PROSITE-ProRule" id="PRU00433"/>
    </source>
</evidence>
<organism evidence="7 8">
    <name type="scientific">Boseongicola aestuarii</name>
    <dbReference type="NCBI Taxonomy" id="1470561"/>
    <lineage>
        <taxon>Bacteria</taxon>
        <taxon>Pseudomonadati</taxon>
        <taxon>Pseudomonadota</taxon>
        <taxon>Alphaproteobacteria</taxon>
        <taxon>Rhodobacterales</taxon>
        <taxon>Paracoccaceae</taxon>
        <taxon>Boseongicola</taxon>
    </lineage>
</organism>
<evidence type="ECO:0000256" key="3">
    <source>
        <dbReference type="ARBA" id="ARBA00023004"/>
    </source>
</evidence>
<protein>
    <recommendedName>
        <fullName evidence="6">Cytochrome c domain-containing protein</fullName>
    </recommendedName>
</protein>
<dbReference type="Gene3D" id="1.10.760.10">
    <property type="entry name" value="Cytochrome c-like domain"/>
    <property type="match status" value="1"/>
</dbReference>
<dbReference type="Proteomes" id="UP000201838">
    <property type="component" value="Unassembled WGS sequence"/>
</dbReference>
<evidence type="ECO:0000256" key="1">
    <source>
        <dbReference type="ARBA" id="ARBA00022617"/>
    </source>
</evidence>
<dbReference type="InterPro" id="IPR009056">
    <property type="entry name" value="Cyt_c-like_dom"/>
</dbReference>
<accession>A0A238J3E4</accession>
<keyword evidence="2 4" id="KW-0479">Metal-binding</keyword>
<evidence type="ECO:0000313" key="8">
    <source>
        <dbReference type="Proteomes" id="UP000201838"/>
    </source>
</evidence>
<dbReference type="AlphaFoldDB" id="A0A238J3E4"/>
<keyword evidence="5" id="KW-0732">Signal</keyword>
<sequence>MLGRIILAASAVVLGTISVASAEDHAGKEEFMIACAVCHGESGKGNGPFASMMNVEVPGLTGLAAANEGVFPFLKAFEIVDGRTGMRAHGGPMPIWGDRYKSEVENLGPYSSEIITRGRIAVLVDYLQSIQE</sequence>
<dbReference type="PROSITE" id="PS51007">
    <property type="entry name" value="CYTC"/>
    <property type="match status" value="1"/>
</dbReference>
<feature type="signal peptide" evidence="5">
    <location>
        <begin position="1"/>
        <end position="22"/>
    </location>
</feature>
<dbReference type="RefSeq" id="WP_093974438.1">
    <property type="nucleotide sequence ID" value="NZ_FXXQ01000008.1"/>
</dbReference>
<keyword evidence="1 4" id="KW-0349">Heme</keyword>
<dbReference type="EMBL" id="FXXQ01000008">
    <property type="protein sequence ID" value="SMX24490.1"/>
    <property type="molecule type" value="Genomic_DNA"/>
</dbReference>
<feature type="domain" description="Cytochrome c" evidence="6">
    <location>
        <begin position="22"/>
        <end position="131"/>
    </location>
</feature>
<name>A0A238J3E4_9RHOB</name>
<proteinExistence type="predicted"/>
<reference evidence="7 8" key="1">
    <citation type="submission" date="2017-05" db="EMBL/GenBank/DDBJ databases">
        <authorList>
            <person name="Song R."/>
            <person name="Chenine A.L."/>
            <person name="Ruprecht R.M."/>
        </authorList>
    </citation>
    <scope>NUCLEOTIDE SEQUENCE [LARGE SCALE GENOMIC DNA]</scope>
    <source>
        <strain evidence="7 8">CECT 8489</strain>
    </source>
</reference>
<evidence type="ECO:0000256" key="5">
    <source>
        <dbReference type="SAM" id="SignalP"/>
    </source>
</evidence>
<evidence type="ECO:0000259" key="6">
    <source>
        <dbReference type="PROSITE" id="PS51007"/>
    </source>
</evidence>
<dbReference type="GO" id="GO:0046872">
    <property type="term" value="F:metal ion binding"/>
    <property type="evidence" value="ECO:0007669"/>
    <property type="project" value="UniProtKB-KW"/>
</dbReference>
<evidence type="ECO:0000313" key="7">
    <source>
        <dbReference type="EMBL" id="SMX24490.1"/>
    </source>
</evidence>
<dbReference type="Pfam" id="PF00034">
    <property type="entry name" value="Cytochrom_C"/>
    <property type="match status" value="1"/>
</dbReference>
<dbReference type="OrthoDB" id="335174at2"/>
<dbReference type="SUPFAM" id="SSF46626">
    <property type="entry name" value="Cytochrome c"/>
    <property type="match status" value="1"/>
</dbReference>
<dbReference type="GO" id="GO:0020037">
    <property type="term" value="F:heme binding"/>
    <property type="evidence" value="ECO:0007669"/>
    <property type="project" value="InterPro"/>
</dbReference>
<keyword evidence="3 4" id="KW-0408">Iron</keyword>
<evidence type="ECO:0000256" key="2">
    <source>
        <dbReference type="ARBA" id="ARBA00022723"/>
    </source>
</evidence>